<dbReference type="InterPro" id="IPR010994">
    <property type="entry name" value="RuvA_2-like"/>
</dbReference>
<dbReference type="GO" id="GO:0048476">
    <property type="term" value="C:Holliday junction resolvase complex"/>
    <property type="evidence" value="ECO:0007669"/>
    <property type="project" value="UniProtKB-UniRule"/>
</dbReference>
<keyword evidence="4 6" id="KW-0233">DNA recombination</keyword>
<dbReference type="SMART" id="SM00278">
    <property type="entry name" value="HhH1"/>
    <property type="match status" value="2"/>
</dbReference>
<organism evidence="8 9">
    <name type="scientific">Pseudobutyrivibrio xylanivorans</name>
    <dbReference type="NCBI Taxonomy" id="185007"/>
    <lineage>
        <taxon>Bacteria</taxon>
        <taxon>Bacillati</taxon>
        <taxon>Bacillota</taxon>
        <taxon>Clostridia</taxon>
        <taxon>Lachnospirales</taxon>
        <taxon>Lachnospiraceae</taxon>
        <taxon>Pseudobutyrivibrio</taxon>
    </lineage>
</organism>
<evidence type="ECO:0000256" key="2">
    <source>
        <dbReference type="ARBA" id="ARBA00022763"/>
    </source>
</evidence>
<comment type="subcellular location">
    <subcellularLocation>
        <location evidence="6">Cytoplasm</location>
    </subcellularLocation>
</comment>
<evidence type="ECO:0000256" key="6">
    <source>
        <dbReference type="HAMAP-Rule" id="MF_00031"/>
    </source>
</evidence>
<dbReference type="GO" id="GO:0000400">
    <property type="term" value="F:four-way junction DNA binding"/>
    <property type="evidence" value="ECO:0007669"/>
    <property type="project" value="UniProtKB-UniRule"/>
</dbReference>
<dbReference type="Gene3D" id="1.10.8.10">
    <property type="entry name" value="DNA helicase RuvA subunit, C-terminal domain"/>
    <property type="match status" value="1"/>
</dbReference>
<comment type="caution">
    <text evidence="6">Lacks conserved residue(s) required for the propagation of feature annotation.</text>
</comment>
<evidence type="ECO:0000256" key="5">
    <source>
        <dbReference type="ARBA" id="ARBA00023204"/>
    </source>
</evidence>
<dbReference type="PROSITE" id="PS50030">
    <property type="entry name" value="UBA"/>
    <property type="match status" value="1"/>
</dbReference>
<dbReference type="SUPFAM" id="SSF46929">
    <property type="entry name" value="DNA helicase RuvA subunit, C-terminal domain"/>
    <property type="match status" value="1"/>
</dbReference>
<protein>
    <recommendedName>
        <fullName evidence="6">Holliday junction branch migration complex subunit RuvA</fullName>
    </recommendedName>
</protein>
<evidence type="ECO:0000313" key="8">
    <source>
        <dbReference type="EMBL" id="QFJ55656.1"/>
    </source>
</evidence>
<name>A0A5P6VST5_PSEXY</name>
<feature type="region of interest" description="Domain III" evidence="6">
    <location>
        <begin position="157"/>
        <end position="206"/>
    </location>
</feature>
<dbReference type="Pfam" id="PF14520">
    <property type="entry name" value="HHH_5"/>
    <property type="match status" value="1"/>
</dbReference>
<dbReference type="OrthoDB" id="5293449at2"/>
<dbReference type="RefSeq" id="WP_151624629.1">
    <property type="nucleotide sequence ID" value="NZ_CP043028.1"/>
</dbReference>
<reference evidence="9" key="1">
    <citation type="submission" date="2019-08" db="EMBL/GenBank/DDBJ databases">
        <title>Complete Genome Sequence of the Polysaccharide-Degrading Rumen Bacterium Pseudobutyrivibrio xylanivorans MA3014.</title>
        <authorList>
            <person name="Palevich N."/>
            <person name="Maclean P.H."/>
            <person name="Kelly W.J."/>
            <person name="Leahy S.C."/>
            <person name="Rakonjac J."/>
            <person name="Attwood G.T."/>
        </authorList>
    </citation>
    <scope>NUCLEOTIDE SEQUENCE [LARGE SCALE GENOMIC DNA]</scope>
    <source>
        <strain evidence="9">MA3014</strain>
    </source>
</reference>
<dbReference type="Gene3D" id="2.40.50.140">
    <property type="entry name" value="Nucleic acid-binding proteins"/>
    <property type="match status" value="1"/>
</dbReference>
<evidence type="ECO:0000256" key="1">
    <source>
        <dbReference type="ARBA" id="ARBA00022490"/>
    </source>
</evidence>
<dbReference type="GO" id="GO:0006310">
    <property type="term" value="P:DNA recombination"/>
    <property type="evidence" value="ECO:0007669"/>
    <property type="project" value="UniProtKB-UniRule"/>
</dbReference>
<keyword evidence="2 6" id="KW-0227">DNA damage</keyword>
<dbReference type="Proteomes" id="UP000327030">
    <property type="component" value="Chromosome 1"/>
</dbReference>
<proteinExistence type="inferred from homology"/>
<feature type="domain" description="UBA" evidence="7">
    <location>
        <begin position="158"/>
        <end position="198"/>
    </location>
</feature>
<sequence>MFAYIRGTLSDIDDNTVILENNGIGYALSSSMNTIRQLPAIGSEVKLNIKLIPKEDSLTLYGFYEKEELKMFELLLSVSGIGPKGALAILSNMTVSDIQFAVAGGDSKAFAAAPGVGKKTAERVIIDLKDKVDIIGAFEAKITSELSGGSKKPAPVTTVKEEVLEALVSLGYSASNAARALDKMTITESTTTEQLLSDTLKQMSFL</sequence>
<dbReference type="KEGG" id="pxv:FXF36_12610"/>
<dbReference type="SUPFAM" id="SSF47781">
    <property type="entry name" value="RuvA domain 2-like"/>
    <property type="match status" value="1"/>
</dbReference>
<dbReference type="SUPFAM" id="SSF50249">
    <property type="entry name" value="Nucleic acid-binding proteins"/>
    <property type="match status" value="1"/>
</dbReference>
<dbReference type="GO" id="GO:0005737">
    <property type="term" value="C:cytoplasm"/>
    <property type="evidence" value="ECO:0007669"/>
    <property type="project" value="UniProtKB-SubCell"/>
</dbReference>
<dbReference type="InterPro" id="IPR012340">
    <property type="entry name" value="NA-bd_OB-fold"/>
</dbReference>
<keyword evidence="5 6" id="KW-0234">DNA repair</keyword>
<evidence type="ECO:0000256" key="3">
    <source>
        <dbReference type="ARBA" id="ARBA00023125"/>
    </source>
</evidence>
<comment type="similarity">
    <text evidence="6">Belongs to the RuvA family.</text>
</comment>
<dbReference type="Gene3D" id="1.10.150.20">
    <property type="entry name" value="5' to 3' exonuclease, C-terminal subdomain"/>
    <property type="match status" value="1"/>
</dbReference>
<dbReference type="InterPro" id="IPR011114">
    <property type="entry name" value="RuvA_C"/>
</dbReference>
<dbReference type="InterPro" id="IPR015940">
    <property type="entry name" value="UBA"/>
</dbReference>
<dbReference type="CDD" id="cd14332">
    <property type="entry name" value="UBA_RuvA_C"/>
    <property type="match status" value="1"/>
</dbReference>
<dbReference type="GO" id="GO:0006281">
    <property type="term" value="P:DNA repair"/>
    <property type="evidence" value="ECO:0007669"/>
    <property type="project" value="UniProtKB-UniRule"/>
</dbReference>
<comment type="function">
    <text evidence="6">The RuvA-RuvB-RuvC complex processes Holliday junction (HJ) DNA during genetic recombination and DNA repair, while the RuvA-RuvB complex plays an important role in the rescue of blocked DNA replication forks via replication fork reversal (RFR). RuvA specifically binds to HJ cruciform DNA, conferring on it an open structure. The RuvB hexamer acts as an ATP-dependent pump, pulling dsDNA into and through the RuvAB complex. HJ branch migration allows RuvC to scan DNA until it finds its consensus sequence, where it cleaves and resolves the cruciform DNA.</text>
</comment>
<dbReference type="HAMAP" id="MF_00031">
    <property type="entry name" value="DNA_HJ_migration_RuvA"/>
    <property type="match status" value="1"/>
</dbReference>
<comment type="subunit">
    <text evidence="6">Homotetramer. Forms an RuvA(8)-RuvB(12)-Holliday junction (HJ) complex. HJ DNA is sandwiched between 2 RuvA tetramers; dsDNA enters through RuvA and exits via RuvB. An RuvB hexamer assembles on each DNA strand where it exits the tetramer. Each RuvB hexamer is contacted by two RuvA subunits (via domain III) on 2 adjacent RuvB subunits; this complex drives branch migration. In the full resolvosome a probable DNA-RuvA(4)-RuvB(12)-RuvC(2) complex forms which resolves the HJ.</text>
</comment>
<evidence type="ECO:0000259" key="7">
    <source>
        <dbReference type="PROSITE" id="PS50030"/>
    </source>
</evidence>
<comment type="domain">
    <text evidence="6">Has three domains with a flexible linker between the domains II and III and assumes an 'L' shape. Domain III is highly mobile and contacts RuvB.</text>
</comment>
<dbReference type="InterPro" id="IPR003583">
    <property type="entry name" value="Hlx-hairpin-Hlx_DNA-bd_motif"/>
</dbReference>
<dbReference type="GO" id="GO:0009379">
    <property type="term" value="C:Holliday junction helicase complex"/>
    <property type="evidence" value="ECO:0007669"/>
    <property type="project" value="InterPro"/>
</dbReference>
<dbReference type="GO" id="GO:0009378">
    <property type="term" value="F:four-way junction helicase activity"/>
    <property type="evidence" value="ECO:0007669"/>
    <property type="project" value="InterPro"/>
</dbReference>
<feature type="region of interest" description="Domain II" evidence="6">
    <location>
        <begin position="65"/>
        <end position="142"/>
    </location>
</feature>
<dbReference type="InterPro" id="IPR036267">
    <property type="entry name" value="RuvA_C_sf"/>
</dbReference>
<accession>A0A5P6VST5</accession>
<keyword evidence="1 6" id="KW-0963">Cytoplasm</keyword>
<dbReference type="Pfam" id="PF07499">
    <property type="entry name" value="RuvA_C"/>
    <property type="match status" value="1"/>
</dbReference>
<evidence type="ECO:0000313" key="9">
    <source>
        <dbReference type="Proteomes" id="UP000327030"/>
    </source>
</evidence>
<dbReference type="InterPro" id="IPR013849">
    <property type="entry name" value="DNA_helicase_Holl-junc_RuvA_I"/>
</dbReference>
<dbReference type="EMBL" id="CP043028">
    <property type="protein sequence ID" value="QFJ55656.1"/>
    <property type="molecule type" value="Genomic_DNA"/>
</dbReference>
<dbReference type="Pfam" id="PF01330">
    <property type="entry name" value="RuvA_N"/>
    <property type="match status" value="1"/>
</dbReference>
<dbReference type="GO" id="GO:0005524">
    <property type="term" value="F:ATP binding"/>
    <property type="evidence" value="ECO:0007669"/>
    <property type="project" value="InterPro"/>
</dbReference>
<dbReference type="AlphaFoldDB" id="A0A5P6VST5"/>
<gene>
    <name evidence="6 8" type="primary">ruvA</name>
    <name evidence="8" type="ORF">FXF36_12610</name>
</gene>
<dbReference type="NCBIfam" id="TIGR00084">
    <property type="entry name" value="ruvA"/>
    <property type="match status" value="1"/>
</dbReference>
<evidence type="ECO:0000256" key="4">
    <source>
        <dbReference type="ARBA" id="ARBA00023172"/>
    </source>
</evidence>
<dbReference type="InterPro" id="IPR000085">
    <property type="entry name" value="RuvA"/>
</dbReference>
<feature type="region of interest" description="Domain I" evidence="6">
    <location>
        <begin position="1"/>
        <end position="64"/>
    </location>
</feature>
<keyword evidence="3 6" id="KW-0238">DNA-binding</keyword>